<dbReference type="AlphaFoldDB" id="A0AAC9KB37"/>
<dbReference type="PANTHER" id="PTHR30222:SF2">
    <property type="entry name" value="ABC TRANSPORTER SUBSTRATE-BINDING PROTEIN"/>
    <property type="match status" value="1"/>
</dbReference>
<dbReference type="EMBL" id="CP018191">
    <property type="protein sequence ID" value="APH55122.1"/>
    <property type="molecule type" value="Genomic_DNA"/>
</dbReference>
<dbReference type="SUPFAM" id="SSF53850">
    <property type="entry name" value="Periplasmic binding protein-like II"/>
    <property type="match status" value="1"/>
</dbReference>
<evidence type="ECO:0000313" key="4">
    <source>
        <dbReference type="EMBL" id="APH55122.1"/>
    </source>
</evidence>
<dbReference type="RefSeq" id="WP_072572977.1">
    <property type="nucleotide sequence ID" value="NZ_CP018191.1"/>
</dbReference>
<proteinExistence type="predicted"/>
<name>A0AAC9KB37_9PROT</name>
<sequence length="412" mass="44345">MKCRFAGIIAAGVAVIMTLVASGAGAQEKQDTSPSVLGVGFLPGVNQDFLRKNMLADLEARTHLKLRFFQWNGDVDALGHLDGQADSVLEWPEAALDAACEHGLVLPLAKVLDNSDPHHASTGEAGQGNTQAAPAPVSPISPDNAKPSATAGNAQRNPVPHKSASAGMDWLPQGQGKCGLGAWMRSMVLVWDVSKFQSVEGWADFWDIAKYPGKRGLHRGAEGNLEIALMADGVSPGDVYNVLSGKDGQDRAFRKLAQLRPYIVWWETDAQAVHLMASGQVLMESAPAEQIFLADRAAETGAPTATGKILRYGVQWSGNLYRIGWWAAPSGANPAIVQDFLRAWAGKEVQQAMAGQTGLGTFSREALAGLSPQIIRWMPTMDNHWQKGLKIDAAFWAKNGAMLNERFNQLMK</sequence>
<evidence type="ECO:0000256" key="2">
    <source>
        <dbReference type="SAM" id="MobiDB-lite"/>
    </source>
</evidence>
<gene>
    <name evidence="4" type="ORF">GbCGDNIH9_1812</name>
</gene>
<evidence type="ECO:0000256" key="1">
    <source>
        <dbReference type="ARBA" id="ARBA00022729"/>
    </source>
</evidence>
<reference evidence="5" key="1">
    <citation type="submission" date="2016-11" db="EMBL/GenBank/DDBJ databases">
        <title>Comparative genomic and phenotypic analysis of Granulibacter bethesdensis clinical isolates from patients with chronic granulomatous disease.</title>
        <authorList>
            <person name="Zarember K.A."/>
            <person name="Porcella S.F."/>
            <person name="Chu J."/>
            <person name="Ding L."/>
            <person name="Dahlstrom E."/>
            <person name="Barbian K."/>
            <person name="Martens C."/>
            <person name="Sykora L."/>
            <person name="Kramer S."/>
            <person name="Pettinato A.M."/>
            <person name="Hong H."/>
            <person name="Wald G."/>
            <person name="Berg L.J."/>
            <person name="Rogge L.S."/>
            <person name="Greenberg D.E."/>
            <person name="Falcone E.L."/>
            <person name="Neves J.F."/>
            <person name="Simoes M.J."/>
            <person name="Casal M."/>
            <person name="Rodriguez-Lopez F.C."/>
            <person name="Zelazny A."/>
            <person name="Gallin J.I."/>
            <person name="Holland S.M."/>
        </authorList>
    </citation>
    <scope>NUCLEOTIDE SEQUENCE [LARGE SCALE GENOMIC DNA]</scope>
    <source>
        <strain evidence="5">NIH9.1</strain>
    </source>
</reference>
<evidence type="ECO:0000313" key="5">
    <source>
        <dbReference type="Proteomes" id="UP000182373"/>
    </source>
</evidence>
<feature type="region of interest" description="Disordered" evidence="2">
    <location>
        <begin position="115"/>
        <end position="168"/>
    </location>
</feature>
<keyword evidence="1 3" id="KW-0732">Signal</keyword>
<feature type="signal peptide" evidence="3">
    <location>
        <begin position="1"/>
        <end position="26"/>
    </location>
</feature>
<organism evidence="4 5">
    <name type="scientific">Granulibacter bethesdensis</name>
    <dbReference type="NCBI Taxonomy" id="364410"/>
    <lineage>
        <taxon>Bacteria</taxon>
        <taxon>Pseudomonadati</taxon>
        <taxon>Pseudomonadota</taxon>
        <taxon>Alphaproteobacteria</taxon>
        <taxon>Acetobacterales</taxon>
        <taxon>Acetobacteraceae</taxon>
        <taxon>Granulibacter</taxon>
    </lineage>
</organism>
<dbReference type="Pfam" id="PF13416">
    <property type="entry name" value="SBP_bac_8"/>
    <property type="match status" value="1"/>
</dbReference>
<dbReference type="Proteomes" id="UP000182373">
    <property type="component" value="Chromosome"/>
</dbReference>
<evidence type="ECO:0000256" key="3">
    <source>
        <dbReference type="SAM" id="SignalP"/>
    </source>
</evidence>
<dbReference type="InterPro" id="IPR006059">
    <property type="entry name" value="SBP"/>
</dbReference>
<dbReference type="PANTHER" id="PTHR30222">
    <property type="entry name" value="SPERMIDINE/PUTRESCINE-BINDING PERIPLASMIC PROTEIN"/>
    <property type="match status" value="1"/>
</dbReference>
<feature type="chain" id="PRO_5042065851" evidence="3">
    <location>
        <begin position="27"/>
        <end position="412"/>
    </location>
</feature>
<accession>A0AAC9KB37</accession>
<dbReference type="Gene3D" id="3.40.190.10">
    <property type="entry name" value="Periplasmic binding protein-like II"/>
    <property type="match status" value="2"/>
</dbReference>
<protein>
    <submittedName>
        <fullName evidence="4">ABC transporter substrate-binding protein</fullName>
    </submittedName>
</protein>